<sequence length="45" mass="4860">MRRYGEVNLDMAVRLDLAAATLPSPRTAEAESKDRTSSALNPTPS</sequence>
<name>A0ABW2XCT4_9ACTN</name>
<gene>
    <name evidence="2" type="ORF">ACFQ2K_02540</name>
    <name evidence="3" type="ORF">ACFQ2K_50695</name>
</gene>
<proteinExistence type="predicted"/>
<protein>
    <submittedName>
        <fullName evidence="3">Uncharacterized protein</fullName>
    </submittedName>
</protein>
<feature type="region of interest" description="Disordered" evidence="1">
    <location>
        <begin position="23"/>
        <end position="45"/>
    </location>
</feature>
<evidence type="ECO:0000256" key="1">
    <source>
        <dbReference type="SAM" id="MobiDB-lite"/>
    </source>
</evidence>
<organism evidence="3 4">
    <name type="scientific">Streptomyces sanglieri</name>
    <dbReference type="NCBI Taxonomy" id="193460"/>
    <lineage>
        <taxon>Bacteria</taxon>
        <taxon>Bacillati</taxon>
        <taxon>Actinomycetota</taxon>
        <taxon>Actinomycetes</taxon>
        <taxon>Kitasatosporales</taxon>
        <taxon>Streptomycetaceae</taxon>
        <taxon>Streptomyces</taxon>
    </lineage>
</organism>
<dbReference type="EMBL" id="JBHTGL010000008">
    <property type="protein sequence ID" value="MFD0629659.1"/>
    <property type="molecule type" value="Genomic_DNA"/>
</dbReference>
<reference evidence="3" key="1">
    <citation type="journal article" date="2014" name="Int. J. Syst. Evol. Microbiol.">
        <title>Complete genome of a new Firmicutes species belonging to the dominant human colonic microbiota ('Ruminococcus bicirculans') reveals two chromosomes and a selective capacity to utilize plant glucans.</title>
        <authorList>
            <consortium name="NISC Comparative Sequencing Program"/>
            <person name="Wegmann U."/>
            <person name="Louis P."/>
            <person name="Goesmann A."/>
            <person name="Henrissat B."/>
            <person name="Duncan S.H."/>
            <person name="Flint H.J."/>
        </authorList>
    </citation>
    <scope>NUCLEOTIDE SEQUENCE</scope>
    <source>
        <strain evidence="3">JCM 12607</strain>
    </source>
</reference>
<reference evidence="4" key="2">
    <citation type="journal article" date="2019" name="Int. J. Syst. Evol. Microbiol.">
        <title>The Global Catalogue of Microorganisms (GCM) 10K type strain sequencing project: providing services to taxonomists for standard genome sequencing and annotation.</title>
        <authorList>
            <consortium name="The Broad Institute Genomics Platform"/>
            <consortium name="The Broad Institute Genome Sequencing Center for Infectious Disease"/>
            <person name="Wu L."/>
            <person name="Ma J."/>
        </authorList>
    </citation>
    <scope>NUCLEOTIDE SEQUENCE [LARGE SCALE GENOMIC DNA]</scope>
    <source>
        <strain evidence="4">JCM 12607</strain>
    </source>
</reference>
<evidence type="ECO:0000313" key="3">
    <source>
        <dbReference type="EMBL" id="MFD0629659.1"/>
    </source>
</evidence>
<comment type="caution">
    <text evidence="3">The sequence shown here is derived from an EMBL/GenBank/DDBJ whole genome shotgun (WGS) entry which is preliminary data.</text>
</comment>
<evidence type="ECO:0000313" key="4">
    <source>
        <dbReference type="Proteomes" id="UP001596915"/>
    </source>
</evidence>
<keyword evidence="4" id="KW-1185">Reference proteome</keyword>
<evidence type="ECO:0000313" key="2">
    <source>
        <dbReference type="EMBL" id="MFD0621840.1"/>
    </source>
</evidence>
<dbReference type="Proteomes" id="UP001596915">
    <property type="component" value="Unassembled WGS sequence"/>
</dbReference>
<accession>A0ABW2XCT4</accession>
<reference evidence="3" key="3">
    <citation type="submission" date="2024-09" db="EMBL/GenBank/DDBJ databases">
        <authorList>
            <person name="Sun Q."/>
            <person name="Mori K."/>
        </authorList>
    </citation>
    <scope>NUCLEOTIDE SEQUENCE</scope>
    <source>
        <strain evidence="3">JCM 12607</strain>
    </source>
</reference>
<dbReference type="EMBL" id="JBHTGL010000004">
    <property type="protein sequence ID" value="MFD0621840.1"/>
    <property type="molecule type" value="Genomic_DNA"/>
</dbReference>